<dbReference type="Pfam" id="PF06386">
    <property type="entry name" value="GvpL_GvpF"/>
    <property type="match status" value="1"/>
</dbReference>
<organism evidence="4 5">
    <name type="scientific">Falsiroseomonas oleicola</name>
    <dbReference type="NCBI Taxonomy" id="2801474"/>
    <lineage>
        <taxon>Bacteria</taxon>
        <taxon>Pseudomonadati</taxon>
        <taxon>Pseudomonadota</taxon>
        <taxon>Alphaproteobacteria</taxon>
        <taxon>Acetobacterales</taxon>
        <taxon>Roseomonadaceae</taxon>
        <taxon>Falsiroseomonas</taxon>
    </lineage>
</organism>
<dbReference type="InterPro" id="IPR009430">
    <property type="entry name" value="GvpL/GvpF"/>
</dbReference>
<evidence type="ECO:0000256" key="2">
    <source>
        <dbReference type="ARBA" id="ARBA00035108"/>
    </source>
</evidence>
<keyword evidence="1" id="KW-0304">Gas vesicle</keyword>
<evidence type="ECO:0000256" key="1">
    <source>
        <dbReference type="ARBA" id="ARBA00022987"/>
    </source>
</evidence>
<accession>A0ABS6H4S9</accession>
<evidence type="ECO:0000313" key="4">
    <source>
        <dbReference type="EMBL" id="MBU8543690.1"/>
    </source>
</evidence>
<dbReference type="RefSeq" id="WP_216874264.1">
    <property type="nucleotide sequence ID" value="NZ_JAERQM010000002.1"/>
</dbReference>
<dbReference type="PANTHER" id="PTHR36852:SF1">
    <property type="entry name" value="PROTEIN GVPL 2"/>
    <property type="match status" value="1"/>
</dbReference>
<comment type="caution">
    <text evidence="4">The sequence shown here is derived from an EMBL/GenBank/DDBJ whole genome shotgun (WGS) entry which is preliminary data.</text>
</comment>
<keyword evidence="5" id="KW-1185">Reference proteome</keyword>
<gene>
    <name evidence="4" type="ORF">JJQ90_08230</name>
</gene>
<evidence type="ECO:0000256" key="3">
    <source>
        <dbReference type="ARBA" id="ARBA00035643"/>
    </source>
</evidence>
<proteinExistence type="inferred from homology"/>
<sequence>MSALYAYAVTMGGMPLPQAPGILPGLPLLALDEAGLTVLASQVPEGFFDAAEDPDWLGARAEAHHRVVAAVPGPTLPLALGAVFPDPGSLRLWLRQRARRFGCALAAVSGCAEWSVTLEEDVAQHAAWLRQADPDLARPATSDEIGQPTAPRPGAALLAARQARRRQAAQDLARLLGAEARHLAPTRPEAGAVAGWAALLAGDAQRRLRKALDTAAMDLAGTGLVLSLAGPFPPYAYAREAARDA</sequence>
<name>A0ABS6H4S9_9PROT</name>
<dbReference type="PANTHER" id="PTHR36852">
    <property type="entry name" value="PROTEIN GVPL 2"/>
    <property type="match status" value="1"/>
</dbReference>
<evidence type="ECO:0000313" key="5">
    <source>
        <dbReference type="Proteomes" id="UP000689967"/>
    </source>
</evidence>
<reference evidence="4 5" key="1">
    <citation type="submission" date="2021-01" db="EMBL/GenBank/DDBJ databases">
        <title>Roseomonas sp. nov, a bacterium isolated from an oil production mixture in Yumen Oilfield.</title>
        <authorList>
            <person name="Wu D."/>
        </authorList>
    </citation>
    <scope>NUCLEOTIDE SEQUENCE [LARGE SCALE GENOMIC DNA]</scope>
    <source>
        <strain evidence="4 5">ROY-5-3</strain>
    </source>
</reference>
<dbReference type="Proteomes" id="UP000689967">
    <property type="component" value="Unassembled WGS sequence"/>
</dbReference>
<dbReference type="EMBL" id="JAERQM010000002">
    <property type="protein sequence ID" value="MBU8543690.1"/>
    <property type="molecule type" value="Genomic_DNA"/>
</dbReference>
<comment type="subcellular location">
    <subcellularLocation>
        <location evidence="2">Gas vesicle</location>
    </subcellularLocation>
</comment>
<protein>
    <submittedName>
        <fullName evidence="4">GvpL/GvpF family gas vesicle protein</fullName>
    </submittedName>
</protein>
<comment type="similarity">
    <text evidence="3">Belongs to the gas vesicle GvpF/GvpL family.</text>
</comment>